<dbReference type="HOGENOM" id="CLU_044864_2_1_11"/>
<proteinExistence type="predicted"/>
<evidence type="ECO:0000256" key="2">
    <source>
        <dbReference type="ARBA" id="ARBA00022723"/>
    </source>
</evidence>
<dbReference type="Pfam" id="PF03328">
    <property type="entry name" value="HpcH_HpaI"/>
    <property type="match status" value="1"/>
</dbReference>
<dbReference type="KEGG" id="nno:NONO_c35110"/>
<reference evidence="7 8" key="1">
    <citation type="journal article" date="2014" name="Appl. Environ. Microbiol.">
        <title>Insights into the Microbial Degradation of Rubber and Gutta-Percha by Analysis of the Complete Genome of Nocardia nova SH22a.</title>
        <authorList>
            <person name="Luo Q."/>
            <person name="Hiessl S."/>
            <person name="Poehlein A."/>
            <person name="Daniel R."/>
            <person name="Steinbuchel A."/>
        </authorList>
    </citation>
    <scope>NUCLEOTIDE SEQUENCE [LARGE SCALE GENOMIC DNA]</scope>
    <source>
        <strain evidence="7">SH22a</strain>
    </source>
</reference>
<organism evidence="7 8">
    <name type="scientific">Nocardia nova SH22a</name>
    <dbReference type="NCBI Taxonomy" id="1415166"/>
    <lineage>
        <taxon>Bacteria</taxon>
        <taxon>Bacillati</taxon>
        <taxon>Actinomycetota</taxon>
        <taxon>Actinomycetes</taxon>
        <taxon>Mycobacteriales</taxon>
        <taxon>Nocardiaceae</taxon>
        <taxon>Nocardia</taxon>
    </lineage>
</organism>
<keyword evidence="2 5" id="KW-0479">Metal-binding</keyword>
<dbReference type="GO" id="GO:0006107">
    <property type="term" value="P:oxaloacetate metabolic process"/>
    <property type="evidence" value="ECO:0007669"/>
    <property type="project" value="TreeGrafter"/>
</dbReference>
<keyword evidence="8" id="KW-1185">Reference proteome</keyword>
<keyword evidence="7" id="KW-0456">Lyase</keyword>
<dbReference type="GO" id="GO:0000287">
    <property type="term" value="F:magnesium ion binding"/>
    <property type="evidence" value="ECO:0007669"/>
    <property type="project" value="TreeGrafter"/>
</dbReference>
<feature type="domain" description="HpcH/HpaI aldolase/citrate lyase" evidence="6">
    <location>
        <begin position="20"/>
        <end position="225"/>
    </location>
</feature>
<evidence type="ECO:0000259" key="6">
    <source>
        <dbReference type="Pfam" id="PF03328"/>
    </source>
</evidence>
<name>W5TH34_9NOCA</name>
<dbReference type="Gene3D" id="3.20.20.60">
    <property type="entry name" value="Phosphoenolpyruvate-binding domains"/>
    <property type="match status" value="1"/>
</dbReference>
<evidence type="ECO:0000256" key="4">
    <source>
        <dbReference type="PIRSR" id="PIRSR015582-1"/>
    </source>
</evidence>
<dbReference type="OrthoDB" id="4322898at2"/>
<dbReference type="InterPro" id="IPR015813">
    <property type="entry name" value="Pyrv/PenolPyrv_kinase-like_dom"/>
</dbReference>
<dbReference type="InterPro" id="IPR040442">
    <property type="entry name" value="Pyrv_kinase-like_dom_sf"/>
</dbReference>
<dbReference type="PANTHER" id="PTHR32308">
    <property type="entry name" value="LYASE BETA SUBUNIT, PUTATIVE (AFU_ORTHOLOGUE AFUA_4G13030)-RELATED"/>
    <property type="match status" value="1"/>
</dbReference>
<dbReference type="STRING" id="1415166.NONO_c35110"/>
<evidence type="ECO:0000313" key="8">
    <source>
        <dbReference type="Proteomes" id="UP000019150"/>
    </source>
</evidence>
<feature type="binding site" evidence="4">
    <location>
        <position position="133"/>
    </location>
    <ligand>
        <name>substrate</name>
    </ligand>
</feature>
<gene>
    <name evidence="7" type="ORF">NONO_c35110</name>
</gene>
<dbReference type="EMBL" id="CP006850">
    <property type="protein sequence ID" value="AHH18298.1"/>
    <property type="molecule type" value="Genomic_DNA"/>
</dbReference>
<dbReference type="RefSeq" id="WP_025349735.1">
    <property type="nucleotide sequence ID" value="NZ_CP006850.1"/>
</dbReference>
<evidence type="ECO:0000256" key="5">
    <source>
        <dbReference type="PIRSR" id="PIRSR015582-2"/>
    </source>
</evidence>
<evidence type="ECO:0000313" key="7">
    <source>
        <dbReference type="EMBL" id="AHH18298.1"/>
    </source>
</evidence>
<comment type="cofactor">
    <cofactor evidence="1">
        <name>Mg(2+)</name>
        <dbReference type="ChEBI" id="CHEBI:18420"/>
    </cofactor>
</comment>
<keyword evidence="3 5" id="KW-0460">Magnesium</keyword>
<dbReference type="eggNOG" id="COG2301">
    <property type="taxonomic scope" value="Bacteria"/>
</dbReference>
<dbReference type="SUPFAM" id="SSF51621">
    <property type="entry name" value="Phosphoenolpyruvate/pyruvate domain"/>
    <property type="match status" value="1"/>
</dbReference>
<dbReference type="Proteomes" id="UP000019150">
    <property type="component" value="Chromosome"/>
</dbReference>
<feature type="binding site" evidence="4">
    <location>
        <position position="75"/>
    </location>
    <ligand>
        <name>substrate</name>
    </ligand>
</feature>
<dbReference type="PATRIC" id="fig|1415166.3.peg.3601"/>
<dbReference type="AlphaFoldDB" id="W5TH34"/>
<protein>
    <submittedName>
        <fullName evidence="7">HpcH/HpaI aldolase/citrate lyase family protein</fullName>
    </submittedName>
</protein>
<feature type="binding site" evidence="5">
    <location>
        <position position="133"/>
    </location>
    <ligand>
        <name>Mg(2+)</name>
        <dbReference type="ChEBI" id="CHEBI:18420"/>
    </ligand>
</feature>
<dbReference type="InterPro" id="IPR005000">
    <property type="entry name" value="Aldolase/citrate-lyase_domain"/>
</dbReference>
<feature type="binding site" evidence="5">
    <location>
        <position position="159"/>
    </location>
    <ligand>
        <name>Mg(2+)</name>
        <dbReference type="ChEBI" id="CHEBI:18420"/>
    </ligand>
</feature>
<accession>W5TH34</accession>
<dbReference type="InterPro" id="IPR011206">
    <property type="entry name" value="Citrate_lyase_beta/mcl1/mcl2"/>
</dbReference>
<dbReference type="GO" id="GO:0016829">
    <property type="term" value="F:lyase activity"/>
    <property type="evidence" value="ECO:0007669"/>
    <property type="project" value="UniProtKB-KW"/>
</dbReference>
<dbReference type="PIRSF" id="PIRSF015582">
    <property type="entry name" value="Cit_lyase_B"/>
    <property type="match status" value="1"/>
</dbReference>
<sequence length="287" mass="30675">MPSADAPATGRPRRSALVTPALRPDRYLNALTCGAAVGIVDLEDSVAEDKKRDARSMAAEFFSMSADTETLRGIRINALTTEHGLYDLLALTEWSAKPASILVPKAESPRDFDIVAEVVDEPGYQPLLYALVETPRAIDEVQAIAAHPRVAGLSFGAADYALLIGATRDSLSLISARQAIVNAARRYGKMAVDSPFFELEEVESLVREANEAKSFGFHGKGAVHPSQVAIIDACFSPTAEEIAFAYDVVESSSRNSGIARINGRMVGAPIAQAARNTIEEYEGGGHV</sequence>
<dbReference type="PANTHER" id="PTHR32308:SF0">
    <property type="entry name" value="HPCH_HPAI ALDOLASE_CITRATE LYASE DOMAIN-CONTAINING PROTEIN"/>
    <property type="match status" value="1"/>
</dbReference>
<evidence type="ECO:0000256" key="3">
    <source>
        <dbReference type="ARBA" id="ARBA00022842"/>
    </source>
</evidence>
<evidence type="ECO:0000256" key="1">
    <source>
        <dbReference type="ARBA" id="ARBA00001946"/>
    </source>
</evidence>